<evidence type="ECO:0000313" key="1">
    <source>
        <dbReference type="EMBL" id="JAD40146.1"/>
    </source>
</evidence>
<organism evidence="1">
    <name type="scientific">Arundo donax</name>
    <name type="common">Giant reed</name>
    <name type="synonym">Donax arundinaceus</name>
    <dbReference type="NCBI Taxonomy" id="35708"/>
    <lineage>
        <taxon>Eukaryota</taxon>
        <taxon>Viridiplantae</taxon>
        <taxon>Streptophyta</taxon>
        <taxon>Embryophyta</taxon>
        <taxon>Tracheophyta</taxon>
        <taxon>Spermatophyta</taxon>
        <taxon>Magnoliopsida</taxon>
        <taxon>Liliopsida</taxon>
        <taxon>Poales</taxon>
        <taxon>Poaceae</taxon>
        <taxon>PACMAD clade</taxon>
        <taxon>Arundinoideae</taxon>
        <taxon>Arundineae</taxon>
        <taxon>Arundo</taxon>
    </lineage>
</organism>
<proteinExistence type="predicted"/>
<protein>
    <submittedName>
        <fullName evidence="1">Ring finger protein, putative</fullName>
    </submittedName>
</protein>
<dbReference type="AlphaFoldDB" id="A0A0A8ZMY6"/>
<sequence>MSYASVVPEPSPSILYPQCTMVGQCENFLPLSHARLNLGTTTWTRSCL</sequence>
<name>A0A0A8ZMY6_ARUDO</name>
<accession>A0A0A8ZMY6</accession>
<reference evidence="1" key="1">
    <citation type="submission" date="2014-09" db="EMBL/GenBank/DDBJ databases">
        <authorList>
            <person name="Magalhaes I.L.F."/>
            <person name="Oliveira U."/>
            <person name="Santos F.R."/>
            <person name="Vidigal T.H.D.A."/>
            <person name="Brescovit A.D."/>
            <person name="Santos A.J."/>
        </authorList>
    </citation>
    <scope>NUCLEOTIDE SEQUENCE</scope>
    <source>
        <tissue evidence="1">Shoot tissue taken approximately 20 cm above the soil surface</tissue>
    </source>
</reference>
<reference evidence="1" key="2">
    <citation type="journal article" date="2015" name="Data Brief">
        <title>Shoot transcriptome of the giant reed, Arundo donax.</title>
        <authorList>
            <person name="Barrero R.A."/>
            <person name="Guerrero F.D."/>
            <person name="Moolhuijzen P."/>
            <person name="Goolsby J.A."/>
            <person name="Tidwell J."/>
            <person name="Bellgard S.E."/>
            <person name="Bellgard M.I."/>
        </authorList>
    </citation>
    <scope>NUCLEOTIDE SEQUENCE</scope>
    <source>
        <tissue evidence="1">Shoot tissue taken approximately 20 cm above the soil surface</tissue>
    </source>
</reference>
<dbReference type="EMBL" id="GBRH01257749">
    <property type="protein sequence ID" value="JAD40146.1"/>
    <property type="molecule type" value="Transcribed_RNA"/>
</dbReference>